<feature type="transmembrane region" description="Helical" evidence="7">
    <location>
        <begin position="357"/>
        <end position="378"/>
    </location>
</feature>
<evidence type="ECO:0000256" key="6">
    <source>
        <dbReference type="ARBA" id="ARBA00023136"/>
    </source>
</evidence>
<evidence type="ECO:0000313" key="8">
    <source>
        <dbReference type="EMBL" id="MFC3834251.1"/>
    </source>
</evidence>
<feature type="transmembrane region" description="Helical" evidence="7">
    <location>
        <begin position="293"/>
        <end position="317"/>
    </location>
</feature>
<feature type="transmembrane region" description="Helical" evidence="7">
    <location>
        <begin position="39"/>
        <end position="58"/>
    </location>
</feature>
<dbReference type="Proteomes" id="UP001595803">
    <property type="component" value="Unassembled WGS sequence"/>
</dbReference>
<keyword evidence="5 7" id="KW-1133">Transmembrane helix</keyword>
<evidence type="ECO:0000256" key="7">
    <source>
        <dbReference type="SAM" id="Phobius"/>
    </source>
</evidence>
<keyword evidence="6 7" id="KW-0472">Membrane</keyword>
<reference evidence="9" key="1">
    <citation type="journal article" date="2019" name="Int. J. Syst. Evol. Microbiol.">
        <title>The Global Catalogue of Microorganisms (GCM) 10K type strain sequencing project: providing services to taxonomists for standard genome sequencing and annotation.</title>
        <authorList>
            <consortium name="The Broad Institute Genomics Platform"/>
            <consortium name="The Broad Institute Genome Sequencing Center for Infectious Disease"/>
            <person name="Wu L."/>
            <person name="Ma J."/>
        </authorList>
    </citation>
    <scope>NUCLEOTIDE SEQUENCE [LARGE SCALE GENOMIC DNA]</scope>
    <source>
        <strain evidence="9">CCTCC AB 2017081</strain>
    </source>
</reference>
<dbReference type="InterPro" id="IPR050833">
    <property type="entry name" value="Poly_Biosynth_Transport"/>
</dbReference>
<protein>
    <submittedName>
        <fullName evidence="8">Oligosaccharide flippase family protein</fullName>
    </submittedName>
</protein>
<comment type="caution">
    <text evidence="8">The sequence shown here is derived from an EMBL/GenBank/DDBJ whole genome shotgun (WGS) entry which is preliminary data.</text>
</comment>
<dbReference type="InterPro" id="IPR002797">
    <property type="entry name" value="Polysacc_synth"/>
</dbReference>
<feature type="transmembrane region" description="Helical" evidence="7">
    <location>
        <begin position="118"/>
        <end position="137"/>
    </location>
</feature>
<feature type="transmembrane region" description="Helical" evidence="7">
    <location>
        <begin position="329"/>
        <end position="350"/>
    </location>
</feature>
<accession>A0ABV7ZD75</accession>
<proteinExistence type="inferred from homology"/>
<gene>
    <name evidence="8" type="ORF">ACFOSB_15470</name>
</gene>
<feature type="transmembrane region" description="Helical" evidence="7">
    <location>
        <begin position="171"/>
        <end position="191"/>
    </location>
</feature>
<evidence type="ECO:0000256" key="2">
    <source>
        <dbReference type="ARBA" id="ARBA00007430"/>
    </source>
</evidence>
<feature type="transmembrane region" description="Helical" evidence="7">
    <location>
        <begin position="92"/>
        <end position="112"/>
    </location>
</feature>
<keyword evidence="4 7" id="KW-0812">Transmembrane</keyword>
<organism evidence="8 9">
    <name type="scientific">Deinococcus rufus</name>
    <dbReference type="NCBI Taxonomy" id="2136097"/>
    <lineage>
        <taxon>Bacteria</taxon>
        <taxon>Thermotogati</taxon>
        <taxon>Deinococcota</taxon>
        <taxon>Deinococci</taxon>
        <taxon>Deinococcales</taxon>
        <taxon>Deinococcaceae</taxon>
        <taxon>Deinococcus</taxon>
    </lineage>
</organism>
<dbReference type="PANTHER" id="PTHR30250:SF10">
    <property type="entry name" value="LIPOPOLYSACCHARIDE BIOSYNTHESIS PROTEIN WZXC"/>
    <property type="match status" value="1"/>
</dbReference>
<dbReference type="Pfam" id="PF01943">
    <property type="entry name" value="Polysacc_synt"/>
    <property type="match status" value="1"/>
</dbReference>
<comment type="similarity">
    <text evidence="2">Belongs to the polysaccharide synthase family.</text>
</comment>
<dbReference type="RefSeq" id="WP_295816092.1">
    <property type="nucleotide sequence ID" value="NZ_JBHRZG010000022.1"/>
</dbReference>
<feature type="transmembrane region" description="Helical" evidence="7">
    <location>
        <begin position="146"/>
        <end position="165"/>
    </location>
</feature>
<feature type="transmembrane region" description="Helical" evidence="7">
    <location>
        <begin position="7"/>
        <end position="27"/>
    </location>
</feature>
<sequence length="420" mass="45140">MSRPLLALYGVQFAGMLVPLVTLPWLARVLGPAVWGQLAAIQALAATLALVVEYGFVFSATRLIARSRHDAVSGEAPPRHVEIAAAVLGAKLLLSAVMLLAAGAVLLAVPAFREVPGLYAWGVVFALVQGFSPLWYFQGVEQLQRAAAVEVAGRVVAAAGVLVLVTRPSHAWVALALQATALGVATGLNVWRMYRTVPFRWPSWADAITGVRDGWSMFLFRGAVSLYTTANTAMLRVFVPSAQVAHYANADRLATAGKSLVQPVSQLMFPRISYLIHHDPAAARRTMLRSLGLLLALSCVAAGVGIAAAPWFVPWFFGAAYTPTVPLFQWLLAAFPAVAASNVLGVQWMLPNGMDRAFNAIIMATGLLNVCLVWLLVPRYGAQGMAWTVFGAECFVTLAMLGYLHVRRSTSRFRKADSKS</sequence>
<evidence type="ECO:0000256" key="4">
    <source>
        <dbReference type="ARBA" id="ARBA00022692"/>
    </source>
</evidence>
<keyword evidence="3" id="KW-1003">Cell membrane</keyword>
<name>A0ABV7ZD75_9DEIO</name>
<dbReference type="PANTHER" id="PTHR30250">
    <property type="entry name" value="PST FAMILY PREDICTED COLANIC ACID TRANSPORTER"/>
    <property type="match status" value="1"/>
</dbReference>
<evidence type="ECO:0000256" key="5">
    <source>
        <dbReference type="ARBA" id="ARBA00022989"/>
    </source>
</evidence>
<evidence type="ECO:0000313" key="9">
    <source>
        <dbReference type="Proteomes" id="UP001595803"/>
    </source>
</evidence>
<evidence type="ECO:0000256" key="1">
    <source>
        <dbReference type="ARBA" id="ARBA00004651"/>
    </source>
</evidence>
<dbReference type="EMBL" id="JBHRZG010000022">
    <property type="protein sequence ID" value="MFC3834251.1"/>
    <property type="molecule type" value="Genomic_DNA"/>
</dbReference>
<keyword evidence="9" id="KW-1185">Reference proteome</keyword>
<comment type="subcellular location">
    <subcellularLocation>
        <location evidence="1">Cell membrane</location>
        <topology evidence="1">Multi-pass membrane protein</topology>
    </subcellularLocation>
</comment>
<feature type="transmembrane region" description="Helical" evidence="7">
    <location>
        <begin position="384"/>
        <end position="406"/>
    </location>
</feature>
<evidence type="ECO:0000256" key="3">
    <source>
        <dbReference type="ARBA" id="ARBA00022475"/>
    </source>
</evidence>